<keyword evidence="3" id="KW-0645">Protease</keyword>
<evidence type="ECO:0000313" key="4">
    <source>
        <dbReference type="Proteomes" id="UP000562929"/>
    </source>
</evidence>
<keyword evidence="3" id="KW-0482">Metalloprotease</keyword>
<comment type="similarity">
    <text evidence="1">Belongs to the peptidase M43B family.</text>
</comment>
<feature type="signal peptide" evidence="2">
    <location>
        <begin position="1"/>
        <end position="18"/>
    </location>
</feature>
<dbReference type="PANTHER" id="PTHR47466">
    <property type="match status" value="1"/>
</dbReference>
<evidence type="ECO:0000256" key="2">
    <source>
        <dbReference type="SAM" id="SignalP"/>
    </source>
</evidence>
<dbReference type="InterPro" id="IPR024079">
    <property type="entry name" value="MetalloPept_cat_dom_sf"/>
</dbReference>
<dbReference type="PANTHER" id="PTHR47466:SF1">
    <property type="entry name" value="METALLOPROTEASE MEP1 (AFU_ORTHOLOGUE AFUA_1G07730)-RELATED"/>
    <property type="match status" value="1"/>
</dbReference>
<evidence type="ECO:0000256" key="1">
    <source>
        <dbReference type="ARBA" id="ARBA00008721"/>
    </source>
</evidence>
<accession>A0A8H4Q3U7</accession>
<name>A0A8H4Q3U7_9HYPO</name>
<dbReference type="GO" id="GO:0008237">
    <property type="term" value="F:metallopeptidase activity"/>
    <property type="evidence" value="ECO:0007669"/>
    <property type="project" value="UniProtKB-KW"/>
</dbReference>
<keyword evidence="4" id="KW-1185">Reference proteome</keyword>
<keyword evidence="2" id="KW-0732">Signal</keyword>
<evidence type="ECO:0000313" key="3">
    <source>
        <dbReference type="EMBL" id="KAF4584331.1"/>
    </source>
</evidence>
<protein>
    <submittedName>
        <fullName evidence="3">Putative metalloprotease MEP1</fullName>
    </submittedName>
</protein>
<dbReference type="SUPFAM" id="SSF55486">
    <property type="entry name" value="Metalloproteases ('zincins'), catalytic domain"/>
    <property type="match status" value="1"/>
</dbReference>
<organism evidence="3 4">
    <name type="scientific">Ophiocordyceps camponoti-floridani</name>
    <dbReference type="NCBI Taxonomy" id="2030778"/>
    <lineage>
        <taxon>Eukaryota</taxon>
        <taxon>Fungi</taxon>
        <taxon>Dikarya</taxon>
        <taxon>Ascomycota</taxon>
        <taxon>Pezizomycotina</taxon>
        <taxon>Sordariomycetes</taxon>
        <taxon>Hypocreomycetidae</taxon>
        <taxon>Hypocreales</taxon>
        <taxon>Ophiocordycipitaceae</taxon>
        <taxon>Ophiocordyceps</taxon>
    </lineage>
</organism>
<dbReference type="Proteomes" id="UP000562929">
    <property type="component" value="Unassembled WGS sequence"/>
</dbReference>
<gene>
    <name evidence="3" type="ORF">GQ602_005704</name>
</gene>
<dbReference type="EMBL" id="JAACLJ010000006">
    <property type="protein sequence ID" value="KAF4584331.1"/>
    <property type="molecule type" value="Genomic_DNA"/>
</dbReference>
<dbReference type="OrthoDB" id="536211at2759"/>
<feature type="chain" id="PRO_5034979463" evidence="2">
    <location>
        <begin position="19"/>
        <end position="331"/>
    </location>
</feature>
<dbReference type="GO" id="GO:0006508">
    <property type="term" value="P:proteolysis"/>
    <property type="evidence" value="ECO:0007669"/>
    <property type="project" value="UniProtKB-KW"/>
</dbReference>
<proteinExistence type="inferred from homology"/>
<keyword evidence="3" id="KW-0378">Hydrolase</keyword>
<dbReference type="AlphaFoldDB" id="A0A8H4Q3U7"/>
<dbReference type="Gene3D" id="3.40.390.10">
    <property type="entry name" value="Collagenase (Catalytic Domain)"/>
    <property type="match status" value="1"/>
</dbReference>
<reference evidence="3 4" key="1">
    <citation type="journal article" date="2020" name="G3 (Bethesda)">
        <title>Genetic Underpinnings of Host Manipulation by Ophiocordyceps as Revealed by Comparative Transcriptomics.</title>
        <authorList>
            <person name="Will I."/>
            <person name="Das B."/>
            <person name="Trinh T."/>
            <person name="Brachmann A."/>
            <person name="Ohm R.A."/>
            <person name="de Bekker C."/>
        </authorList>
    </citation>
    <scope>NUCLEOTIDE SEQUENCE [LARGE SCALE GENOMIC DNA]</scope>
    <source>
        <strain evidence="3 4">EC05</strain>
    </source>
</reference>
<sequence>MLVVGLIAGLIAATTTLSSVVDDWRDFQISVYAHVYVSNNSRERLSIAVLNGAFAKSNISFVLKEAEWIVNDTWALGQDAKSMVWENYQGNYSVLNMHIIENGLFRGERCSMTHGGIFFDDSCIFSARDFPYGMVSANGDGPHPLGSIIVHGVGHWLGLRHPSQGCAGNPQVEDVPLMLEADGCPTERDSCPTQPGMDPIRNYMVSTTTEECKSEFTTGQMKLMRKNWFQHRVGGKRRIPPPTLKRLPQVRQNGKLPYYPLPQSPVINHHLVSMLCTLEHNGNIIETRESYCGSYVYCRNGLYRAYRRDRSADISWQQCLAWRTDPVAGFY</sequence>
<comment type="caution">
    <text evidence="3">The sequence shown here is derived from an EMBL/GenBank/DDBJ whole genome shotgun (WGS) entry which is preliminary data.</text>
</comment>